<dbReference type="Proteomes" id="UP000570514">
    <property type="component" value="Unassembled WGS sequence"/>
</dbReference>
<keyword evidence="2" id="KW-0067">ATP-binding</keyword>
<dbReference type="SUPFAM" id="SSF52540">
    <property type="entry name" value="P-loop containing nucleoside triphosphate hydrolases"/>
    <property type="match status" value="1"/>
</dbReference>
<keyword evidence="12" id="KW-1185">Reference proteome</keyword>
<dbReference type="FunFam" id="3.40.50.300:FF:000006">
    <property type="entry name" value="DNA-binding transcriptional regulator NtrC"/>
    <property type="match status" value="1"/>
</dbReference>
<dbReference type="PROSITE" id="PS00675">
    <property type="entry name" value="SIGMA54_INTERACT_1"/>
    <property type="match status" value="1"/>
</dbReference>
<name>A0A846MTM8_9PROT</name>
<evidence type="ECO:0000256" key="1">
    <source>
        <dbReference type="ARBA" id="ARBA00022741"/>
    </source>
</evidence>
<dbReference type="NCBIfam" id="TIGR02915">
    <property type="entry name" value="PEP_resp_reg"/>
    <property type="match status" value="1"/>
</dbReference>
<dbReference type="CDD" id="cd00009">
    <property type="entry name" value="AAA"/>
    <property type="match status" value="1"/>
</dbReference>
<dbReference type="Gene3D" id="3.40.50.2300">
    <property type="match status" value="1"/>
</dbReference>
<dbReference type="Pfam" id="PF00072">
    <property type="entry name" value="Response_reg"/>
    <property type="match status" value="1"/>
</dbReference>
<feature type="domain" description="Sigma-54 factor interaction" evidence="9">
    <location>
        <begin position="153"/>
        <end position="382"/>
    </location>
</feature>
<keyword evidence="8" id="KW-0597">Phosphoprotein</keyword>
<dbReference type="InterPro" id="IPR025662">
    <property type="entry name" value="Sigma_54_int_dom_ATP-bd_1"/>
</dbReference>
<evidence type="ECO:0000313" key="11">
    <source>
        <dbReference type="EMBL" id="NIK86716.1"/>
    </source>
</evidence>
<dbReference type="PROSITE" id="PS50045">
    <property type="entry name" value="SIGMA54_INTERACT_4"/>
    <property type="match status" value="1"/>
</dbReference>
<dbReference type="PANTHER" id="PTHR32071">
    <property type="entry name" value="TRANSCRIPTIONAL REGULATORY PROTEIN"/>
    <property type="match status" value="1"/>
</dbReference>
<keyword evidence="6" id="KW-0010">Activator</keyword>
<evidence type="ECO:0000256" key="2">
    <source>
        <dbReference type="ARBA" id="ARBA00022840"/>
    </source>
</evidence>
<evidence type="ECO:0000259" key="10">
    <source>
        <dbReference type="PROSITE" id="PS50110"/>
    </source>
</evidence>
<dbReference type="Pfam" id="PF00158">
    <property type="entry name" value="Sigma54_activat"/>
    <property type="match status" value="1"/>
</dbReference>
<accession>A0A846MTM8</accession>
<keyword evidence="1" id="KW-0547">Nucleotide-binding</keyword>
<dbReference type="InterPro" id="IPR011006">
    <property type="entry name" value="CheY-like_superfamily"/>
</dbReference>
<dbReference type="InterPro" id="IPR058031">
    <property type="entry name" value="AAA_lid_NorR"/>
</dbReference>
<dbReference type="Pfam" id="PF25601">
    <property type="entry name" value="AAA_lid_14"/>
    <property type="match status" value="1"/>
</dbReference>
<sequence length="455" mass="50448">MMRNVEPRNKIQRILLVEDDQGLQKQMQWALHPAPVVTAGTRSEALRAFEDGDIRLVILDLGLPPDPDGATEGLRILDAILSSAPQTKVIILSGNANREVAVAAVARGAFDFVSKPVDIEVLKLIVQRAERMFELEEENRTLRAYADKRMPGFVYGSSQMQQVAQTIERVARTDASVLVLGESGTGKELIARALHESSPRANAKLVAINCASIPENLLESELFGHERGAFTGAVKQTLGKFEIADKGTLFLDEIGDMPLALQAKLLRFLQSKQLERVGGRQTLSVNVRVISATNQPLTALVKEGRFREDLYYRLNEIRIDLPALRDRDGDAIILAQHFRGLYAREHGRNLKGFTKDALMALQAHKWPGNVRELENRVKRAVIMTDGPLITAEDLELVADGKPRNLNLRDHMRELEGALLREALAVSDGNVSKAAKLMGISRPQVYNLLSAQKRRA</sequence>
<dbReference type="InterPro" id="IPR002078">
    <property type="entry name" value="Sigma_54_int"/>
</dbReference>
<gene>
    <name evidence="11" type="ORF">FHS83_000034</name>
</gene>
<dbReference type="InterPro" id="IPR003593">
    <property type="entry name" value="AAA+_ATPase"/>
</dbReference>
<dbReference type="Gene3D" id="1.10.8.60">
    <property type="match status" value="1"/>
</dbReference>
<evidence type="ECO:0000259" key="9">
    <source>
        <dbReference type="PROSITE" id="PS50045"/>
    </source>
</evidence>
<dbReference type="EMBL" id="JAASRM010000001">
    <property type="protein sequence ID" value="NIK86716.1"/>
    <property type="molecule type" value="Genomic_DNA"/>
</dbReference>
<evidence type="ECO:0000256" key="8">
    <source>
        <dbReference type="PROSITE-ProRule" id="PRU00169"/>
    </source>
</evidence>
<dbReference type="GO" id="GO:0006355">
    <property type="term" value="P:regulation of DNA-templated transcription"/>
    <property type="evidence" value="ECO:0007669"/>
    <property type="project" value="InterPro"/>
</dbReference>
<dbReference type="SMART" id="SM00382">
    <property type="entry name" value="AAA"/>
    <property type="match status" value="1"/>
</dbReference>
<dbReference type="SUPFAM" id="SSF46689">
    <property type="entry name" value="Homeodomain-like"/>
    <property type="match status" value="1"/>
</dbReference>
<keyword evidence="4" id="KW-0805">Transcription regulation</keyword>
<dbReference type="PROSITE" id="PS50110">
    <property type="entry name" value="RESPONSE_REGULATORY"/>
    <property type="match status" value="1"/>
</dbReference>
<dbReference type="Pfam" id="PF02954">
    <property type="entry name" value="HTH_8"/>
    <property type="match status" value="1"/>
</dbReference>
<keyword evidence="7" id="KW-0804">Transcription</keyword>
<dbReference type="InterPro" id="IPR014264">
    <property type="entry name" value="PEP-CTERM_resp_reg"/>
</dbReference>
<evidence type="ECO:0000256" key="7">
    <source>
        <dbReference type="ARBA" id="ARBA00023163"/>
    </source>
</evidence>
<dbReference type="InterPro" id="IPR001789">
    <property type="entry name" value="Sig_transdc_resp-reg_receiver"/>
</dbReference>
<dbReference type="InterPro" id="IPR025944">
    <property type="entry name" value="Sigma_54_int_dom_CS"/>
</dbReference>
<dbReference type="InterPro" id="IPR027417">
    <property type="entry name" value="P-loop_NTPase"/>
</dbReference>
<evidence type="ECO:0000256" key="5">
    <source>
        <dbReference type="ARBA" id="ARBA00023125"/>
    </source>
</evidence>
<dbReference type="GO" id="GO:0043565">
    <property type="term" value="F:sequence-specific DNA binding"/>
    <property type="evidence" value="ECO:0007669"/>
    <property type="project" value="InterPro"/>
</dbReference>
<dbReference type="PRINTS" id="PR01590">
    <property type="entry name" value="HTHFIS"/>
</dbReference>
<evidence type="ECO:0000256" key="4">
    <source>
        <dbReference type="ARBA" id="ARBA00023015"/>
    </source>
</evidence>
<dbReference type="PANTHER" id="PTHR32071:SF113">
    <property type="entry name" value="ALGINATE BIOSYNTHESIS TRANSCRIPTIONAL REGULATORY PROTEIN ALGB"/>
    <property type="match status" value="1"/>
</dbReference>
<organism evidence="11 12">
    <name type="scientific">Rhizomicrobium palustre</name>
    <dbReference type="NCBI Taxonomy" id="189966"/>
    <lineage>
        <taxon>Bacteria</taxon>
        <taxon>Pseudomonadati</taxon>
        <taxon>Pseudomonadota</taxon>
        <taxon>Alphaproteobacteria</taxon>
        <taxon>Micropepsales</taxon>
        <taxon>Micropepsaceae</taxon>
        <taxon>Rhizomicrobium</taxon>
    </lineage>
</organism>
<reference evidence="11 12" key="1">
    <citation type="submission" date="2020-03" db="EMBL/GenBank/DDBJ databases">
        <title>Genomic Encyclopedia of Type Strains, Phase IV (KMG-IV): sequencing the most valuable type-strain genomes for metagenomic binning, comparative biology and taxonomic classification.</title>
        <authorList>
            <person name="Goeker M."/>
        </authorList>
    </citation>
    <scope>NUCLEOTIDE SEQUENCE [LARGE SCALE GENOMIC DNA]</scope>
    <source>
        <strain evidence="11 12">DSM 19867</strain>
    </source>
</reference>
<comment type="caution">
    <text evidence="11">The sequence shown here is derived from an EMBL/GenBank/DDBJ whole genome shotgun (WGS) entry which is preliminary data.</text>
</comment>
<dbReference type="SUPFAM" id="SSF52172">
    <property type="entry name" value="CheY-like"/>
    <property type="match status" value="1"/>
</dbReference>
<feature type="modified residue" description="4-aspartylphosphate" evidence="8">
    <location>
        <position position="60"/>
    </location>
</feature>
<dbReference type="RefSeq" id="WP_208414145.1">
    <property type="nucleotide sequence ID" value="NZ_BAAADC010000001.1"/>
</dbReference>
<dbReference type="SMART" id="SM00448">
    <property type="entry name" value="REC"/>
    <property type="match status" value="1"/>
</dbReference>
<keyword evidence="5" id="KW-0238">DNA-binding</keyword>
<dbReference type="Gene3D" id="3.40.50.300">
    <property type="entry name" value="P-loop containing nucleotide triphosphate hydrolases"/>
    <property type="match status" value="1"/>
</dbReference>
<evidence type="ECO:0000256" key="6">
    <source>
        <dbReference type="ARBA" id="ARBA00023159"/>
    </source>
</evidence>
<evidence type="ECO:0000256" key="3">
    <source>
        <dbReference type="ARBA" id="ARBA00023012"/>
    </source>
</evidence>
<protein>
    <submittedName>
        <fullName evidence="11">Two-component system NtrC family response regulator</fullName>
    </submittedName>
</protein>
<dbReference type="PROSITE" id="PS00676">
    <property type="entry name" value="SIGMA54_INTERACT_2"/>
    <property type="match status" value="1"/>
</dbReference>
<proteinExistence type="predicted"/>
<evidence type="ECO:0000313" key="12">
    <source>
        <dbReference type="Proteomes" id="UP000570514"/>
    </source>
</evidence>
<dbReference type="GO" id="GO:0000160">
    <property type="term" value="P:phosphorelay signal transduction system"/>
    <property type="evidence" value="ECO:0007669"/>
    <property type="project" value="UniProtKB-KW"/>
</dbReference>
<keyword evidence="3" id="KW-0902">Two-component regulatory system</keyword>
<dbReference type="Gene3D" id="1.10.10.60">
    <property type="entry name" value="Homeodomain-like"/>
    <property type="match status" value="1"/>
</dbReference>
<dbReference type="InterPro" id="IPR025943">
    <property type="entry name" value="Sigma_54_int_dom_ATP-bd_2"/>
</dbReference>
<feature type="domain" description="Response regulatory" evidence="10">
    <location>
        <begin position="13"/>
        <end position="130"/>
    </location>
</feature>
<dbReference type="InterPro" id="IPR009057">
    <property type="entry name" value="Homeodomain-like_sf"/>
</dbReference>
<dbReference type="InterPro" id="IPR002197">
    <property type="entry name" value="HTH_Fis"/>
</dbReference>
<dbReference type="PROSITE" id="PS00688">
    <property type="entry name" value="SIGMA54_INTERACT_3"/>
    <property type="match status" value="1"/>
</dbReference>
<dbReference type="GO" id="GO:0005524">
    <property type="term" value="F:ATP binding"/>
    <property type="evidence" value="ECO:0007669"/>
    <property type="project" value="UniProtKB-KW"/>
</dbReference>
<dbReference type="AlphaFoldDB" id="A0A846MTM8"/>